<dbReference type="Gene3D" id="3.40.50.150">
    <property type="entry name" value="Vaccinia Virus protein VP39"/>
    <property type="match status" value="1"/>
</dbReference>
<dbReference type="InterPro" id="IPR029063">
    <property type="entry name" value="SAM-dependent_MTases_sf"/>
</dbReference>
<dbReference type="InterPro" id="IPR013216">
    <property type="entry name" value="Methyltransf_11"/>
</dbReference>
<dbReference type="CDD" id="cd02440">
    <property type="entry name" value="AdoMet_MTases"/>
    <property type="match status" value="1"/>
</dbReference>
<sequence>MDIKNQIEFYDKYWSGRKVLNNLKLRRAVKILDYFIAVKREIKEPRIIELGSGDGRFTAFIGEFGNADAIELSKEAVIRANELYPHVNYIHGNAIDHPLEQATYDVVISQEVIEHIEEQDKYFEACYNILKPGGYLILTTPNKKVFDHMEGGNWSRQPIEKVLTPNDLKQLVKKKFKIIDYDSIILNFGKQGYFKLINNRYLTGFCNKVGLRKFRERTLGKFGYGLHQCIFAKKNMI</sequence>
<keyword evidence="2" id="KW-0808">Transferase</keyword>
<protein>
    <submittedName>
        <fullName evidence="2">Class I SAM-dependent methyltransferase</fullName>
    </submittedName>
</protein>
<dbReference type="RefSeq" id="WP_249995300.1">
    <property type="nucleotide sequence ID" value="NZ_CP116221.1"/>
</dbReference>
<dbReference type="Proteomes" id="UP001202717">
    <property type="component" value="Chromosome"/>
</dbReference>
<organism evidence="2 3">
    <name type="scientific">Psychroserpens ponticola</name>
    <dbReference type="NCBI Taxonomy" id="2932268"/>
    <lineage>
        <taxon>Bacteria</taxon>
        <taxon>Pseudomonadati</taxon>
        <taxon>Bacteroidota</taxon>
        <taxon>Flavobacteriia</taxon>
        <taxon>Flavobacteriales</taxon>
        <taxon>Flavobacteriaceae</taxon>
        <taxon>Psychroserpens</taxon>
    </lineage>
</organism>
<proteinExistence type="predicted"/>
<evidence type="ECO:0000313" key="2">
    <source>
        <dbReference type="EMBL" id="WCO02532.1"/>
    </source>
</evidence>
<dbReference type="EMBL" id="CP116221">
    <property type="protein sequence ID" value="WCO02532.1"/>
    <property type="molecule type" value="Genomic_DNA"/>
</dbReference>
<dbReference type="PANTHER" id="PTHR43861">
    <property type="entry name" value="TRANS-ACONITATE 2-METHYLTRANSFERASE-RELATED"/>
    <property type="match status" value="1"/>
</dbReference>
<name>A0ABY7RZM4_9FLAO</name>
<dbReference type="Pfam" id="PF08241">
    <property type="entry name" value="Methyltransf_11"/>
    <property type="match status" value="1"/>
</dbReference>
<dbReference type="SUPFAM" id="SSF53335">
    <property type="entry name" value="S-adenosyl-L-methionine-dependent methyltransferases"/>
    <property type="match status" value="1"/>
</dbReference>
<dbReference type="GO" id="GO:0032259">
    <property type="term" value="P:methylation"/>
    <property type="evidence" value="ECO:0007669"/>
    <property type="project" value="UniProtKB-KW"/>
</dbReference>
<evidence type="ECO:0000313" key="3">
    <source>
        <dbReference type="Proteomes" id="UP001202717"/>
    </source>
</evidence>
<evidence type="ECO:0000259" key="1">
    <source>
        <dbReference type="Pfam" id="PF08241"/>
    </source>
</evidence>
<feature type="domain" description="Methyltransferase type 11" evidence="1">
    <location>
        <begin position="49"/>
        <end position="138"/>
    </location>
</feature>
<keyword evidence="3" id="KW-1185">Reference proteome</keyword>
<gene>
    <name evidence="2" type="ORF">MUN68_003325</name>
</gene>
<reference evidence="2 3" key="1">
    <citation type="submission" date="2023-01" db="EMBL/GenBank/DDBJ databases">
        <title>Psychroserpens ponticola sp. nov., isolated from seawater.</title>
        <authorList>
            <person name="Kristyanto S."/>
            <person name="Jung J."/>
            <person name="Kim J.M."/>
            <person name="Jeon C.O."/>
        </authorList>
    </citation>
    <scope>NUCLEOTIDE SEQUENCE [LARGE SCALE GENOMIC DNA]</scope>
    <source>
        <strain evidence="2 3">MSW6</strain>
    </source>
</reference>
<accession>A0ABY7RZM4</accession>
<dbReference type="GO" id="GO:0008168">
    <property type="term" value="F:methyltransferase activity"/>
    <property type="evidence" value="ECO:0007669"/>
    <property type="project" value="UniProtKB-KW"/>
</dbReference>
<keyword evidence="2" id="KW-0489">Methyltransferase</keyword>